<name>A0A2V4AVV8_9PSEU</name>
<evidence type="ECO:0000313" key="1">
    <source>
        <dbReference type="EMBL" id="PXY25402.1"/>
    </source>
</evidence>
<dbReference type="Proteomes" id="UP000249915">
    <property type="component" value="Unassembled WGS sequence"/>
</dbReference>
<gene>
    <name evidence="1" type="ORF">BAY60_18675</name>
</gene>
<protein>
    <submittedName>
        <fullName evidence="1">Uncharacterized protein</fullName>
    </submittedName>
</protein>
<reference evidence="1 2" key="1">
    <citation type="submission" date="2016-07" db="EMBL/GenBank/DDBJ databases">
        <title>Draft genome sequence of Prauserella muralis DSM 45305, isolated from a mould-covered wall in an indoor environment.</title>
        <authorList>
            <person name="Ruckert C."/>
            <person name="Albersmeier A."/>
            <person name="Jiang C.-L."/>
            <person name="Jiang Y."/>
            <person name="Kalinowski J."/>
            <person name="Schneider O."/>
            <person name="Winkler A."/>
            <person name="Zotchev S.B."/>
        </authorList>
    </citation>
    <scope>NUCLEOTIDE SEQUENCE [LARGE SCALE GENOMIC DNA]</scope>
    <source>
        <strain evidence="1 2">DSM 45305</strain>
    </source>
</reference>
<dbReference type="PANTHER" id="PTHR38787">
    <property type="entry name" value="REGULATORY P DOMAIN-CONTAINING PROTEIN"/>
    <property type="match status" value="1"/>
</dbReference>
<keyword evidence="2" id="KW-1185">Reference proteome</keyword>
<dbReference type="GO" id="GO:0005576">
    <property type="term" value="C:extracellular region"/>
    <property type="evidence" value="ECO:0007669"/>
    <property type="project" value="TreeGrafter"/>
</dbReference>
<organism evidence="1 2">
    <name type="scientific">Prauserella muralis</name>
    <dbReference type="NCBI Taxonomy" id="588067"/>
    <lineage>
        <taxon>Bacteria</taxon>
        <taxon>Bacillati</taxon>
        <taxon>Actinomycetota</taxon>
        <taxon>Actinomycetes</taxon>
        <taxon>Pseudonocardiales</taxon>
        <taxon>Pseudonocardiaceae</taxon>
        <taxon>Prauserella</taxon>
    </lineage>
</organism>
<dbReference type="InterPro" id="IPR027589">
    <property type="entry name" value="Choice_anch_B"/>
</dbReference>
<dbReference type="PANTHER" id="PTHR38787:SF3">
    <property type="entry name" value="REGULATORY P DOMAIN-CONTAINING PROTEIN"/>
    <property type="match status" value="1"/>
</dbReference>
<dbReference type="NCBIfam" id="TIGR04312">
    <property type="entry name" value="choice_anch_B"/>
    <property type="match status" value="1"/>
</dbReference>
<comment type="caution">
    <text evidence="1">The sequence shown here is derived from an EMBL/GenBank/DDBJ whole genome shotgun (WGS) entry which is preliminary data.</text>
</comment>
<accession>A0A2V4AVV8</accession>
<dbReference type="AlphaFoldDB" id="A0A2V4AVV8"/>
<proteinExistence type="predicted"/>
<sequence>MADTPAIDHSLYVKGSKVYEANYRAGLWILDTAPINSGKLHEVGFFDVYPADDAAEFNGAWSNYPFFASGTVVVSGIEQGLFVLRPSGAAYD</sequence>
<dbReference type="EMBL" id="MASW01000003">
    <property type="protein sequence ID" value="PXY25402.1"/>
    <property type="molecule type" value="Genomic_DNA"/>
</dbReference>
<evidence type="ECO:0000313" key="2">
    <source>
        <dbReference type="Proteomes" id="UP000249915"/>
    </source>
</evidence>